<evidence type="ECO:0000256" key="2">
    <source>
        <dbReference type="ARBA" id="ARBA00022723"/>
    </source>
</evidence>
<accession>A0AAD4NA37</accession>
<evidence type="ECO:0000256" key="5">
    <source>
        <dbReference type="ARBA" id="ARBA00034078"/>
    </source>
</evidence>
<evidence type="ECO:0000313" key="7">
    <source>
        <dbReference type="EMBL" id="KAI1723285.1"/>
    </source>
</evidence>
<dbReference type="Gene3D" id="3.40.5.90">
    <property type="entry name" value="CDGSH iron-sulfur domain, mitoNEET-type"/>
    <property type="match status" value="2"/>
</dbReference>
<reference evidence="7" key="1">
    <citation type="submission" date="2022-01" db="EMBL/GenBank/DDBJ databases">
        <title>Genome Sequence Resource for Two Populations of Ditylenchus destructor, the Migratory Endoparasitic Phytonematode.</title>
        <authorList>
            <person name="Zhang H."/>
            <person name="Lin R."/>
            <person name="Xie B."/>
        </authorList>
    </citation>
    <scope>NUCLEOTIDE SEQUENCE</scope>
    <source>
        <strain evidence="7">BazhouSP</strain>
    </source>
</reference>
<evidence type="ECO:0000256" key="3">
    <source>
        <dbReference type="ARBA" id="ARBA00023004"/>
    </source>
</evidence>
<dbReference type="AlphaFoldDB" id="A0AAD4NA37"/>
<dbReference type="GO" id="GO:0005739">
    <property type="term" value="C:mitochondrion"/>
    <property type="evidence" value="ECO:0007669"/>
    <property type="project" value="TreeGrafter"/>
</dbReference>
<dbReference type="Proteomes" id="UP001201812">
    <property type="component" value="Unassembled WGS sequence"/>
</dbReference>
<evidence type="ECO:0000313" key="8">
    <source>
        <dbReference type="Proteomes" id="UP001201812"/>
    </source>
</evidence>
<keyword evidence="4" id="KW-0411">Iron-sulfur</keyword>
<dbReference type="GO" id="GO:0046872">
    <property type="term" value="F:metal ion binding"/>
    <property type="evidence" value="ECO:0007669"/>
    <property type="project" value="UniProtKB-KW"/>
</dbReference>
<name>A0AAD4NA37_9BILA</name>
<dbReference type="SMART" id="SM00704">
    <property type="entry name" value="ZnF_CDGSH"/>
    <property type="match status" value="2"/>
</dbReference>
<dbReference type="PANTHER" id="PTHR46491">
    <property type="entry name" value="CDGSH IRON SULFUR DOMAIN PROTEIN HOMOLOG"/>
    <property type="match status" value="1"/>
</dbReference>
<dbReference type="Pfam" id="PF09360">
    <property type="entry name" value="zf-CDGSH"/>
    <property type="match status" value="2"/>
</dbReference>
<dbReference type="GO" id="GO:0051537">
    <property type="term" value="F:2 iron, 2 sulfur cluster binding"/>
    <property type="evidence" value="ECO:0007669"/>
    <property type="project" value="UniProtKB-KW"/>
</dbReference>
<dbReference type="EMBL" id="JAKKPZ010000003">
    <property type="protein sequence ID" value="KAI1723285.1"/>
    <property type="molecule type" value="Genomic_DNA"/>
</dbReference>
<keyword evidence="3" id="KW-0408">Iron</keyword>
<dbReference type="InterPro" id="IPR042216">
    <property type="entry name" value="MitoNEET_CISD"/>
</dbReference>
<gene>
    <name evidence="7" type="ORF">DdX_03438</name>
</gene>
<evidence type="ECO:0000256" key="4">
    <source>
        <dbReference type="ARBA" id="ARBA00023014"/>
    </source>
</evidence>
<protein>
    <submittedName>
        <fullName evidence="7">Iron-binding zinc finger CDGSH type domain-containing protein</fullName>
    </submittedName>
</protein>
<keyword evidence="2" id="KW-0479">Metal-binding</keyword>
<evidence type="ECO:0000256" key="1">
    <source>
        <dbReference type="ARBA" id="ARBA00022714"/>
    </source>
</evidence>
<sequence length="165" mass="18217">MVGSRSSSALLAINKARIFSNSVRHGSFKNVKILNPSAAYIQETFSGEEAAKKPIKVQLEAGKTYSFCTCGLSSRQPWCDGSDHQLGRTMRRSIDFTVDKTGDYVLCMCKQSKKMPICDGTHKTISQRPKSEDANLLFAVADDDAVYQGVARKLGYRTKGPGWQK</sequence>
<evidence type="ECO:0000259" key="6">
    <source>
        <dbReference type="SMART" id="SM00704"/>
    </source>
</evidence>
<dbReference type="InterPro" id="IPR052950">
    <property type="entry name" value="CISD"/>
</dbReference>
<keyword evidence="8" id="KW-1185">Reference proteome</keyword>
<dbReference type="PANTHER" id="PTHR46491:SF3">
    <property type="entry name" value="CDGSH IRON-SULFUR DOMAIN-CONTAINING PROTEIN 3, MITOCHONDRIAL"/>
    <property type="match status" value="1"/>
</dbReference>
<keyword evidence="1" id="KW-0001">2Fe-2S</keyword>
<comment type="cofactor">
    <cofactor evidence="5">
        <name>[2Fe-2S] cluster</name>
        <dbReference type="ChEBI" id="CHEBI:190135"/>
    </cofactor>
</comment>
<organism evidence="7 8">
    <name type="scientific">Ditylenchus destructor</name>
    <dbReference type="NCBI Taxonomy" id="166010"/>
    <lineage>
        <taxon>Eukaryota</taxon>
        <taxon>Metazoa</taxon>
        <taxon>Ecdysozoa</taxon>
        <taxon>Nematoda</taxon>
        <taxon>Chromadorea</taxon>
        <taxon>Rhabditida</taxon>
        <taxon>Tylenchina</taxon>
        <taxon>Tylenchomorpha</taxon>
        <taxon>Sphaerularioidea</taxon>
        <taxon>Anguinidae</taxon>
        <taxon>Anguininae</taxon>
        <taxon>Ditylenchus</taxon>
    </lineage>
</organism>
<dbReference type="InterPro" id="IPR018967">
    <property type="entry name" value="FeS-contain_CDGSH-typ"/>
</dbReference>
<feature type="domain" description="Iron-binding zinc finger CDGSH type" evidence="6">
    <location>
        <begin position="52"/>
        <end position="89"/>
    </location>
</feature>
<feature type="domain" description="Iron-binding zinc finger CDGSH type" evidence="6">
    <location>
        <begin position="91"/>
        <end position="128"/>
    </location>
</feature>
<proteinExistence type="predicted"/>
<comment type="caution">
    <text evidence="7">The sequence shown here is derived from an EMBL/GenBank/DDBJ whole genome shotgun (WGS) entry which is preliminary data.</text>
</comment>